<reference evidence="10" key="1">
    <citation type="submission" date="2020-05" db="EMBL/GenBank/DDBJ databases">
        <title>Phylogenomic resolution of chytrid fungi.</title>
        <authorList>
            <person name="Stajich J.E."/>
            <person name="Amses K."/>
            <person name="Simmons R."/>
            <person name="Seto K."/>
            <person name="Myers J."/>
            <person name="Bonds A."/>
            <person name="Quandt C.A."/>
            <person name="Barry K."/>
            <person name="Liu P."/>
            <person name="Grigoriev I."/>
            <person name="Longcore J.E."/>
            <person name="James T.Y."/>
        </authorList>
    </citation>
    <scope>NUCLEOTIDE SEQUENCE</scope>
    <source>
        <strain evidence="10">JEL0476</strain>
    </source>
</reference>
<dbReference type="GO" id="GO:0005794">
    <property type="term" value="C:Golgi apparatus"/>
    <property type="evidence" value="ECO:0007669"/>
    <property type="project" value="TreeGrafter"/>
</dbReference>
<evidence type="ECO:0000256" key="7">
    <source>
        <dbReference type="ARBA" id="ARBA00022989"/>
    </source>
</evidence>
<evidence type="ECO:0000256" key="4">
    <source>
        <dbReference type="ARBA" id="ARBA00022679"/>
    </source>
</evidence>
<feature type="non-terminal residue" evidence="10">
    <location>
        <position position="308"/>
    </location>
</feature>
<dbReference type="Proteomes" id="UP001211065">
    <property type="component" value="Unassembled WGS sequence"/>
</dbReference>
<dbReference type="GO" id="GO:0000033">
    <property type="term" value="F:alpha-1,3-mannosyltransferase activity"/>
    <property type="evidence" value="ECO:0007669"/>
    <property type="project" value="TreeGrafter"/>
</dbReference>
<evidence type="ECO:0000256" key="9">
    <source>
        <dbReference type="ARBA" id="ARBA00023180"/>
    </source>
</evidence>
<evidence type="ECO:0000313" key="10">
    <source>
        <dbReference type="EMBL" id="KAJ3199336.1"/>
    </source>
</evidence>
<keyword evidence="3" id="KW-0328">Glycosyltransferase</keyword>
<evidence type="ECO:0000313" key="11">
    <source>
        <dbReference type="Proteomes" id="UP001211065"/>
    </source>
</evidence>
<gene>
    <name evidence="10" type="ORF">HK099_003212</name>
</gene>
<dbReference type="Pfam" id="PF11051">
    <property type="entry name" value="Mannosyl_trans3"/>
    <property type="match status" value="1"/>
</dbReference>
<evidence type="ECO:0000256" key="2">
    <source>
        <dbReference type="ARBA" id="ARBA00009105"/>
    </source>
</evidence>
<evidence type="ECO:0008006" key="12">
    <source>
        <dbReference type="Google" id="ProtNLM"/>
    </source>
</evidence>
<keyword evidence="6" id="KW-0735">Signal-anchor</keyword>
<dbReference type="GO" id="GO:0006493">
    <property type="term" value="P:protein O-linked glycosylation"/>
    <property type="evidence" value="ECO:0007669"/>
    <property type="project" value="TreeGrafter"/>
</dbReference>
<dbReference type="AlphaFoldDB" id="A0AAD5TVG7"/>
<dbReference type="GO" id="GO:0016020">
    <property type="term" value="C:membrane"/>
    <property type="evidence" value="ECO:0007669"/>
    <property type="project" value="UniProtKB-SubCell"/>
</dbReference>
<dbReference type="PANTHER" id="PTHR31392:SF1">
    <property type="entry name" value="ALPHA-1,3-MANNOSYLTRANSFERASE MNN1-RELATED"/>
    <property type="match status" value="1"/>
</dbReference>
<comment type="caution">
    <text evidence="10">The sequence shown here is derived from an EMBL/GenBank/DDBJ whole genome shotgun (WGS) entry which is preliminary data.</text>
</comment>
<keyword evidence="7" id="KW-1133">Transmembrane helix</keyword>
<evidence type="ECO:0000256" key="1">
    <source>
        <dbReference type="ARBA" id="ARBA00004606"/>
    </source>
</evidence>
<evidence type="ECO:0000256" key="6">
    <source>
        <dbReference type="ARBA" id="ARBA00022968"/>
    </source>
</evidence>
<feature type="non-terminal residue" evidence="10">
    <location>
        <position position="1"/>
    </location>
</feature>
<keyword evidence="5" id="KW-0812">Transmembrane</keyword>
<comment type="similarity">
    <text evidence="2">Belongs to the MNN1/MNT family.</text>
</comment>
<sequence>EKKFEITTLDFKKNLGLISKQERALLETKLDKKNLIQLGENLRLFKKYFDAKLLIKEEKKDSKFNEFNVIYSKLENKLFSWFLKKNNNSNFISLHQSFREKGIVMCIGDKGYPHLAYTTIMMVREVFNCDLPFELFYLGESDLSLKNKKKFESIVGVTLINLETMLDNNILKLKGYDMKPFACLFSSFKEVLLMDSDTVFLKSPLTFFLQSNYIKTGTLFFHDRQVKDFHFGIFKTSNFIKSYLPKTIPKAVLNLNILNWKTDHEQESGVVLIDKSKHLVGLLASCSLFQEGYRDILYYYTPGDKETF</sequence>
<protein>
    <recommendedName>
        <fullName evidence="12">Glycosyltransferase family 71 protein</fullName>
    </recommendedName>
</protein>
<comment type="subcellular location">
    <subcellularLocation>
        <location evidence="1">Membrane</location>
        <topology evidence="1">Single-pass type II membrane protein</topology>
    </subcellularLocation>
</comment>
<keyword evidence="11" id="KW-1185">Reference proteome</keyword>
<organism evidence="10 11">
    <name type="scientific">Clydaea vesicula</name>
    <dbReference type="NCBI Taxonomy" id="447962"/>
    <lineage>
        <taxon>Eukaryota</taxon>
        <taxon>Fungi</taxon>
        <taxon>Fungi incertae sedis</taxon>
        <taxon>Chytridiomycota</taxon>
        <taxon>Chytridiomycota incertae sedis</taxon>
        <taxon>Chytridiomycetes</taxon>
        <taxon>Lobulomycetales</taxon>
        <taxon>Lobulomycetaceae</taxon>
        <taxon>Clydaea</taxon>
    </lineage>
</organism>
<dbReference type="PANTHER" id="PTHR31392">
    <property type="entry name" value="ALPHA-1,3-MANNOSYLTRANSFERASE MNN1-RELATED"/>
    <property type="match status" value="1"/>
</dbReference>
<keyword evidence="9" id="KW-0325">Glycoprotein</keyword>
<evidence type="ECO:0000256" key="8">
    <source>
        <dbReference type="ARBA" id="ARBA00023136"/>
    </source>
</evidence>
<evidence type="ECO:0000256" key="3">
    <source>
        <dbReference type="ARBA" id="ARBA00022676"/>
    </source>
</evidence>
<dbReference type="SUPFAM" id="SSF53448">
    <property type="entry name" value="Nucleotide-diphospho-sugar transferases"/>
    <property type="match status" value="1"/>
</dbReference>
<accession>A0AAD5TVG7</accession>
<dbReference type="InterPro" id="IPR022751">
    <property type="entry name" value="Alpha_mannosyltransferase"/>
</dbReference>
<dbReference type="EMBL" id="JADGJW010002135">
    <property type="protein sequence ID" value="KAJ3199336.1"/>
    <property type="molecule type" value="Genomic_DNA"/>
</dbReference>
<evidence type="ECO:0000256" key="5">
    <source>
        <dbReference type="ARBA" id="ARBA00022692"/>
    </source>
</evidence>
<dbReference type="InterPro" id="IPR029044">
    <property type="entry name" value="Nucleotide-diphossugar_trans"/>
</dbReference>
<keyword evidence="4" id="KW-0808">Transferase</keyword>
<keyword evidence="8" id="KW-0472">Membrane</keyword>
<proteinExistence type="inferred from homology"/>
<name>A0AAD5TVG7_9FUNG</name>